<dbReference type="PANTHER" id="PTHR43546:SF3">
    <property type="entry name" value="UPF0173 METAL-DEPENDENT HYDROLASE MJ1163"/>
    <property type="match status" value="1"/>
</dbReference>
<name>A0A4Y7RD52_9FIRM</name>
<keyword evidence="5" id="KW-1185">Reference proteome</keyword>
<organism evidence="4 5">
    <name type="scientific">Pelotomaculum schinkii</name>
    <dbReference type="NCBI Taxonomy" id="78350"/>
    <lineage>
        <taxon>Bacteria</taxon>
        <taxon>Bacillati</taxon>
        <taxon>Bacillota</taxon>
        <taxon>Clostridia</taxon>
        <taxon>Eubacteriales</taxon>
        <taxon>Desulfotomaculaceae</taxon>
        <taxon>Pelotomaculum</taxon>
    </lineage>
</organism>
<accession>A0A4Y7RD52</accession>
<dbReference type="PANTHER" id="PTHR43546">
    <property type="entry name" value="UPF0173 METAL-DEPENDENT HYDROLASE MJ1163-RELATED"/>
    <property type="match status" value="1"/>
</dbReference>
<dbReference type="RefSeq" id="WP_134217494.1">
    <property type="nucleotide sequence ID" value="NZ_QFGA01000001.1"/>
</dbReference>
<dbReference type="EMBL" id="QFGA01000001">
    <property type="protein sequence ID" value="TEB06938.1"/>
    <property type="molecule type" value="Genomic_DNA"/>
</dbReference>
<dbReference type="GO" id="GO:0016787">
    <property type="term" value="F:hydrolase activity"/>
    <property type="evidence" value="ECO:0007669"/>
    <property type="project" value="UniProtKB-UniRule"/>
</dbReference>
<dbReference type="InterPro" id="IPR001279">
    <property type="entry name" value="Metallo-B-lactamas"/>
</dbReference>
<evidence type="ECO:0000256" key="2">
    <source>
        <dbReference type="HAMAP-Rule" id="MF_00457"/>
    </source>
</evidence>
<dbReference type="SUPFAM" id="SSF56281">
    <property type="entry name" value="Metallo-hydrolase/oxidoreductase"/>
    <property type="match status" value="1"/>
</dbReference>
<dbReference type="InterPro" id="IPR022877">
    <property type="entry name" value="UPF0173"/>
</dbReference>
<dbReference type="InterPro" id="IPR050114">
    <property type="entry name" value="UPF0173_UPF0282_UlaG_hydrolase"/>
</dbReference>
<dbReference type="SMART" id="SM00849">
    <property type="entry name" value="Lactamase_B"/>
    <property type="match status" value="1"/>
</dbReference>
<protein>
    <recommendedName>
        <fullName evidence="2">UPF0173 metal-dependent hydrolase Psch_00472</fullName>
    </recommendedName>
</protein>
<evidence type="ECO:0000313" key="5">
    <source>
        <dbReference type="Proteomes" id="UP000298324"/>
    </source>
</evidence>
<evidence type="ECO:0000259" key="3">
    <source>
        <dbReference type="SMART" id="SM00849"/>
    </source>
</evidence>
<dbReference type="InterPro" id="IPR036866">
    <property type="entry name" value="RibonucZ/Hydroxyglut_hydro"/>
</dbReference>
<dbReference type="HAMAP" id="MF_00457">
    <property type="entry name" value="UPF0173"/>
    <property type="match status" value="1"/>
</dbReference>
<dbReference type="Proteomes" id="UP000298324">
    <property type="component" value="Unassembled WGS sequence"/>
</dbReference>
<comment type="similarity">
    <text evidence="2">Belongs to the UPF0173 family.</text>
</comment>
<dbReference type="Gene3D" id="3.60.15.10">
    <property type="entry name" value="Ribonuclease Z/Hydroxyacylglutathione hydrolase-like"/>
    <property type="match status" value="1"/>
</dbReference>
<feature type="domain" description="Metallo-beta-lactamase" evidence="3">
    <location>
        <begin position="7"/>
        <end position="189"/>
    </location>
</feature>
<keyword evidence="1 2" id="KW-0378">Hydrolase</keyword>
<reference evidence="4 5" key="1">
    <citation type="journal article" date="2018" name="Environ. Microbiol.">
        <title>Novel energy conservation strategies and behaviour of Pelotomaculum schinkii driving syntrophic propionate catabolism.</title>
        <authorList>
            <person name="Hidalgo-Ahumada C.A.P."/>
            <person name="Nobu M.K."/>
            <person name="Narihiro T."/>
            <person name="Tamaki H."/>
            <person name="Liu W.T."/>
            <person name="Kamagata Y."/>
            <person name="Stams A.J.M."/>
            <person name="Imachi H."/>
            <person name="Sousa D.Z."/>
        </authorList>
    </citation>
    <scope>NUCLEOTIDE SEQUENCE [LARGE SCALE GENOMIC DNA]</scope>
    <source>
        <strain evidence="4 5">HH</strain>
    </source>
</reference>
<sequence length="227" mass="24188">MKVTFLGHAGFLVEGSATIVIDPFLTGNPVAAVKPEEIRADLVLVTHGHGDHLGNAVAIAKQSGGTLVSVFEMATYAGRKGALSHGMHIGGSHTFNGVKIKLTPAWHGTGFGEGPMEYLGTPCGFLINMDGRTIYHSGDTGLFGDMELIGRLHPADLALLPIGDNFTMGPEDALEAVKMLKPKMVVPMHYNTWPLIKQDPLKFKAEVESATVSMVTVLAPGENFELL</sequence>
<dbReference type="Pfam" id="PF13483">
    <property type="entry name" value="Lactamase_B_3"/>
    <property type="match status" value="1"/>
</dbReference>
<dbReference type="AlphaFoldDB" id="A0A4Y7RD52"/>
<gene>
    <name evidence="4" type="ORF">Psch_00472</name>
</gene>
<evidence type="ECO:0000256" key="1">
    <source>
        <dbReference type="ARBA" id="ARBA00022801"/>
    </source>
</evidence>
<comment type="caution">
    <text evidence="4">The sequence shown here is derived from an EMBL/GenBank/DDBJ whole genome shotgun (WGS) entry which is preliminary data.</text>
</comment>
<dbReference type="NCBIfam" id="NF001911">
    <property type="entry name" value="PRK00685.1"/>
    <property type="match status" value="1"/>
</dbReference>
<proteinExistence type="inferred from homology"/>
<evidence type="ECO:0000313" key="4">
    <source>
        <dbReference type="EMBL" id="TEB06938.1"/>
    </source>
</evidence>